<feature type="domain" description="Schlafen group 3-like DNA/RNA helicase" evidence="1">
    <location>
        <begin position="239"/>
        <end position="639"/>
    </location>
</feature>
<dbReference type="GeneID" id="69258428"/>
<dbReference type="Proteomes" id="UP000010824">
    <property type="component" value="Chromosome"/>
</dbReference>
<evidence type="ECO:0000313" key="2">
    <source>
        <dbReference type="EMBL" id="AGB03385.1"/>
    </source>
</evidence>
<name>L0HH86_METFS</name>
<evidence type="ECO:0000259" key="1">
    <source>
        <dbReference type="Pfam" id="PF09848"/>
    </source>
</evidence>
<dbReference type="Pfam" id="PF09848">
    <property type="entry name" value="SLFN-g3_helicase"/>
    <property type="match status" value="1"/>
</dbReference>
<protein>
    <recommendedName>
        <fullName evidence="1">Schlafen group 3-like DNA/RNA helicase domain-containing protein</fullName>
    </recommendedName>
</protein>
<dbReference type="KEGG" id="mfo:Metfor_2383"/>
<dbReference type="RefSeq" id="WP_015286347.1">
    <property type="nucleotide sequence ID" value="NC_019943.1"/>
</dbReference>
<dbReference type="EMBL" id="CP003167">
    <property type="protein sequence ID" value="AGB03385.1"/>
    <property type="molecule type" value="Genomic_DNA"/>
</dbReference>
<proteinExistence type="predicted"/>
<dbReference type="HOGENOM" id="CLU_031446_0_0_2"/>
<sequence length="673" mass="75630">MDLNNPCGWSGTIQNFLRIPKQDWLTSLQNHHLRCMNSPADQSQILAWDHSFDILQRELKLIVQQKPTIENFSIIFEYELPRERGRRPDVIILGPSIFVLEFKDYATLLAAHSDQVAAYARDLKHYHAASQHYPVHPILVLARAKDLLRHDEEVLVVSPDHIADIFKTEEIGVNCSLIDPLTWIHAEYAPLPSLIQAARTIWEKQPLPQIKRAQSAGIPQTIAELISIAKQAQTNNELHLALVTGVPGAGKTLVGIQLVYENHIDSSPSSSASTSVDSSYLTPSQNGPALAVADSGSLVYGKQKRKQSNNLRNTAVFLSGNGPLVKVLQHALKYKIFVQDVHGFLKEYGGSTAKIPHEHIWVYDEAQRAWDAERVAEKRGHATSEPEDFLRLAERMNSWALMVALIGEGQEIHLGEESGLPQWNDALAWMQKSCIVHCPKKIADKFPAAKKIVTNDVLDLTITLRSHIAEDVATWVSAILEGDLVTAKDLAERVIKQGFDVYITQDINVATNYVKERYRGQEDKRFGLLASSKAKNLPRWGIHNEFNYTKNMREGPWYNDPPTSFSSCCALRDVATEFSCQGLELDFPIICWGDDFTWAGEWKSPPAKRSKARDPHRLRVNSYRVLLTRGRDGFFIYVPNEVGMKTTYEALVRAGVMEIDAVGSFGMKVMIDV</sequence>
<evidence type="ECO:0000313" key="3">
    <source>
        <dbReference type="Proteomes" id="UP000010824"/>
    </source>
</evidence>
<dbReference type="AlphaFoldDB" id="L0HH86"/>
<reference evidence="3" key="1">
    <citation type="submission" date="2011-12" db="EMBL/GenBank/DDBJ databases">
        <title>Complete sequence of Methanoregula formicicum SMSP.</title>
        <authorList>
            <person name="Lucas S."/>
            <person name="Han J."/>
            <person name="Lapidus A."/>
            <person name="Cheng J.-F."/>
            <person name="Goodwin L."/>
            <person name="Pitluck S."/>
            <person name="Peters L."/>
            <person name="Ovchinnikova G."/>
            <person name="Teshima H."/>
            <person name="Detter J.C."/>
            <person name="Han C."/>
            <person name="Tapia R."/>
            <person name="Land M."/>
            <person name="Hauser L."/>
            <person name="Kyrpides N."/>
            <person name="Ivanova N."/>
            <person name="Pagani I."/>
            <person name="Imachi H."/>
            <person name="Tamaki H."/>
            <person name="Sekiguchi Y."/>
            <person name="Kamagata Y."/>
            <person name="Cadillo-Quiroz H."/>
            <person name="Zinder S."/>
            <person name="Liu W.-T."/>
            <person name="Woyke T."/>
        </authorList>
    </citation>
    <scope>NUCLEOTIDE SEQUENCE [LARGE SCALE GENOMIC DNA]</scope>
    <source>
        <strain evidence="3">DSM 22288 / NBRC 105244 / SMSP</strain>
    </source>
</reference>
<gene>
    <name evidence="2" type="ordered locus">Metfor_2383</name>
</gene>
<organism evidence="2 3">
    <name type="scientific">Methanoregula formicica (strain DSM 22288 / NBRC 105244 / SMSP)</name>
    <dbReference type="NCBI Taxonomy" id="593750"/>
    <lineage>
        <taxon>Archaea</taxon>
        <taxon>Methanobacteriati</taxon>
        <taxon>Methanobacteriota</taxon>
        <taxon>Stenosarchaea group</taxon>
        <taxon>Methanomicrobia</taxon>
        <taxon>Methanomicrobiales</taxon>
        <taxon>Methanoregulaceae</taxon>
        <taxon>Methanoregula</taxon>
    </lineage>
</organism>
<dbReference type="STRING" id="593750.Metfor_2383"/>
<dbReference type="InterPro" id="IPR018647">
    <property type="entry name" value="SLFN_3-like_DNA/RNA_helicase"/>
</dbReference>
<dbReference type="InParanoid" id="L0HH86"/>
<keyword evidence="3" id="KW-1185">Reference proteome</keyword>
<dbReference type="eggNOG" id="arCOG04708">
    <property type="taxonomic scope" value="Archaea"/>
</dbReference>
<reference evidence="2 3" key="2">
    <citation type="journal article" date="2014" name="Genome Announc.">
        <title>Complete Genome Sequence of Methanoregula formicica SMSPT, a Mesophilic Hydrogenotrophic Methanogen Isolated from a Methanogenic Upflow Anaerobic Sludge Blanket Reactor.</title>
        <authorList>
            <person name="Yamamoto K."/>
            <person name="Tamaki H."/>
            <person name="Cadillo-Quiroz H."/>
            <person name="Imachi H."/>
            <person name="Kyrpides N."/>
            <person name="Woyke T."/>
            <person name="Goodwin L."/>
            <person name="Zinder S.H."/>
            <person name="Kamagata Y."/>
            <person name="Liu W.T."/>
        </authorList>
    </citation>
    <scope>NUCLEOTIDE SEQUENCE [LARGE SCALE GENOMIC DNA]</scope>
    <source>
        <strain evidence="3">DSM 22288 / NBRC 105244 / SMSP</strain>
    </source>
</reference>
<accession>L0HH86</accession>